<evidence type="ECO:0000256" key="1">
    <source>
        <dbReference type="ARBA" id="ARBA00003913"/>
    </source>
</evidence>
<dbReference type="PANTHER" id="PTHR10639:SF37">
    <property type="entry name" value="CLATHRIN LIGHT CHAIN"/>
    <property type="match status" value="1"/>
</dbReference>
<comment type="caution">
    <text evidence="9">The sequence shown here is derived from an EMBL/GenBank/DDBJ whole genome shotgun (WGS) entry which is preliminary data.</text>
</comment>
<feature type="compositionally biased region" description="Polar residues" evidence="8">
    <location>
        <begin position="261"/>
        <end position="280"/>
    </location>
</feature>
<evidence type="ECO:0000256" key="3">
    <source>
        <dbReference type="ARBA" id="ARBA00005263"/>
    </source>
</evidence>
<evidence type="ECO:0000256" key="6">
    <source>
        <dbReference type="ARBA" id="ARBA00023329"/>
    </source>
</evidence>
<evidence type="ECO:0000313" key="10">
    <source>
        <dbReference type="EMBL" id="CAK9165576.1"/>
    </source>
</evidence>
<feature type="region of interest" description="Disordered" evidence="8">
    <location>
        <begin position="196"/>
        <end position="280"/>
    </location>
</feature>
<dbReference type="PANTHER" id="PTHR10639">
    <property type="entry name" value="CLATHRIN LIGHT CHAIN"/>
    <property type="match status" value="1"/>
</dbReference>
<evidence type="ECO:0000313" key="11">
    <source>
        <dbReference type="Proteomes" id="UP001642360"/>
    </source>
</evidence>
<keyword evidence="11" id="KW-1185">Reference proteome</keyword>
<gene>
    <name evidence="10" type="ORF">ILEXP_LOCUS34745</name>
    <name evidence="9" type="ORF">ILEXP_LOCUS7374</name>
</gene>
<organism evidence="9 11">
    <name type="scientific">Ilex paraguariensis</name>
    <name type="common">yerba mate</name>
    <dbReference type="NCBI Taxonomy" id="185542"/>
    <lineage>
        <taxon>Eukaryota</taxon>
        <taxon>Viridiplantae</taxon>
        <taxon>Streptophyta</taxon>
        <taxon>Embryophyta</taxon>
        <taxon>Tracheophyta</taxon>
        <taxon>Spermatophyta</taxon>
        <taxon>Magnoliopsida</taxon>
        <taxon>eudicotyledons</taxon>
        <taxon>Gunneridae</taxon>
        <taxon>Pentapetalae</taxon>
        <taxon>asterids</taxon>
        <taxon>campanulids</taxon>
        <taxon>Aquifoliales</taxon>
        <taxon>Aquifoliaceae</taxon>
        <taxon>Ilex</taxon>
    </lineage>
</organism>
<dbReference type="GO" id="GO:0030659">
    <property type="term" value="C:cytoplasmic vesicle membrane"/>
    <property type="evidence" value="ECO:0007669"/>
    <property type="project" value="UniProtKB-SubCell"/>
</dbReference>
<evidence type="ECO:0000256" key="7">
    <source>
        <dbReference type="RuleBase" id="RU363137"/>
    </source>
</evidence>
<dbReference type="EMBL" id="CAUOFW020001003">
    <property type="protein sequence ID" value="CAK9139957.1"/>
    <property type="molecule type" value="Genomic_DNA"/>
</dbReference>
<proteinExistence type="inferred from homology"/>
<dbReference type="InterPro" id="IPR000996">
    <property type="entry name" value="Clathrin_L-chain"/>
</dbReference>
<comment type="similarity">
    <text evidence="3 7">Belongs to the clathrin light chain family.</text>
</comment>
<comment type="function">
    <text evidence="1 7">Clathrin is the major protein of the polyhedral coat of coated pits and vesicles.</text>
</comment>
<evidence type="ECO:0000256" key="5">
    <source>
        <dbReference type="ARBA" id="ARBA00023176"/>
    </source>
</evidence>
<keyword evidence="4 7" id="KW-0472">Membrane</keyword>
<feature type="compositionally biased region" description="Basic and acidic residues" evidence="8">
    <location>
        <begin position="199"/>
        <end position="211"/>
    </location>
</feature>
<feature type="compositionally biased region" description="Pro residues" evidence="8">
    <location>
        <begin position="243"/>
        <end position="255"/>
    </location>
</feature>
<dbReference type="Pfam" id="PF01086">
    <property type="entry name" value="Clathrin_lg_ch"/>
    <property type="match status" value="1"/>
</dbReference>
<protein>
    <recommendedName>
        <fullName evidence="7">Clathrin light chain</fullName>
    </recommendedName>
</protein>
<dbReference type="AlphaFoldDB" id="A0ABC8R5E9"/>
<dbReference type="EMBL" id="CAUOFW020004414">
    <property type="protein sequence ID" value="CAK9165576.1"/>
    <property type="molecule type" value="Genomic_DNA"/>
</dbReference>
<feature type="region of interest" description="Disordered" evidence="8">
    <location>
        <begin position="1"/>
        <end position="105"/>
    </location>
</feature>
<evidence type="ECO:0000313" key="9">
    <source>
        <dbReference type="EMBL" id="CAK9139957.1"/>
    </source>
</evidence>
<name>A0ABC8R5E9_9AQUA</name>
<reference evidence="9 11" key="1">
    <citation type="submission" date="2024-02" db="EMBL/GenBank/DDBJ databases">
        <authorList>
            <person name="Vignale AGUSTIN F."/>
            <person name="Sosa J E."/>
            <person name="Modenutti C."/>
        </authorList>
    </citation>
    <scope>NUCLEOTIDE SEQUENCE [LARGE SCALE GENOMIC DNA]</scope>
</reference>
<sequence length="280" mass="31254">MSSFTGSFGGESPAGSMSRPFDDEDDGYTGFGPRPSSQRFDSQRFGSSTYADAEVVKEADENSPYSAGDDVFGSVMTEPLYPAGDGLSPERNGNEPVLPPPTEMQAEEGFALREWRRHNAIRLEEKEKMEKEMLREIIEEADEYRAEFYRKWNLRCENSRASNREKDKLFLESREKFHVEASKNYWKAIGDLIPNEVPTIEKRGKKDKEKNPSIVVIQGPKPGKPTDLSRMRQILVKLKHNPPPHMRPPPPPPESGKPAETGQSPPSSGATAKPASVSTS</sequence>
<keyword evidence="5 7" id="KW-0168">Coated pit</keyword>
<feature type="compositionally biased region" description="Polar residues" evidence="8">
    <location>
        <begin position="35"/>
        <end position="50"/>
    </location>
</feature>
<dbReference type="Proteomes" id="UP001642360">
    <property type="component" value="Unassembled WGS sequence"/>
</dbReference>
<comment type="subcellular location">
    <subcellularLocation>
        <location evidence="2 7">Cytoplasmic vesicle membrane</location>
        <topology evidence="2 7">Peripheral membrane protein</topology>
        <orientation evidence="2 7">Cytoplasmic side</orientation>
    </subcellularLocation>
    <subcellularLocation>
        <location evidence="7">Membrane</location>
        <location evidence="7">Coated pit</location>
        <topology evidence="7">Peripheral membrane protein</topology>
        <orientation evidence="7">Cytoplasmic side</orientation>
    </subcellularLocation>
    <text evidence="7">Cytoplasmic face of coated pits and vesicles.</text>
</comment>
<evidence type="ECO:0000256" key="2">
    <source>
        <dbReference type="ARBA" id="ARBA00004180"/>
    </source>
</evidence>
<evidence type="ECO:0000256" key="8">
    <source>
        <dbReference type="SAM" id="MobiDB-lite"/>
    </source>
</evidence>
<accession>A0ABC8R5E9</accession>
<keyword evidence="6 7" id="KW-0968">Cytoplasmic vesicle</keyword>
<evidence type="ECO:0000256" key="4">
    <source>
        <dbReference type="ARBA" id="ARBA00023136"/>
    </source>
</evidence>
<dbReference type="GO" id="GO:0005905">
    <property type="term" value="C:clathrin-coated pit"/>
    <property type="evidence" value="ECO:0007669"/>
    <property type="project" value="UniProtKB-KW"/>
</dbReference>